<proteinExistence type="predicted"/>
<keyword evidence="2" id="KW-0812">Transmembrane</keyword>
<protein>
    <recommendedName>
        <fullName evidence="6">Mid2 domain-containing protein</fullName>
    </recommendedName>
</protein>
<evidence type="ECO:0000313" key="5">
    <source>
        <dbReference type="Proteomes" id="UP000091956"/>
    </source>
</evidence>
<evidence type="ECO:0000256" key="2">
    <source>
        <dbReference type="SAM" id="Phobius"/>
    </source>
</evidence>
<gene>
    <name evidence="4" type="ORF">VE01_03462</name>
</gene>
<keyword evidence="3" id="KW-0732">Signal</keyword>
<name>A0A1B8GRR4_9PEZI</name>
<evidence type="ECO:0000313" key="4">
    <source>
        <dbReference type="EMBL" id="OBT98515.1"/>
    </source>
</evidence>
<dbReference type="Proteomes" id="UP000091956">
    <property type="component" value="Unassembled WGS sequence"/>
</dbReference>
<keyword evidence="2" id="KW-0472">Membrane</keyword>
<dbReference type="RefSeq" id="XP_018132248.1">
    <property type="nucleotide sequence ID" value="XM_018272952.2"/>
</dbReference>
<dbReference type="STRING" id="342668.A0A1B8GRR4"/>
<dbReference type="AlphaFoldDB" id="A0A1B8GRR4"/>
<dbReference type="EMBL" id="KV460216">
    <property type="protein sequence ID" value="OBT98515.1"/>
    <property type="molecule type" value="Genomic_DNA"/>
</dbReference>
<keyword evidence="2" id="KW-1133">Transmembrane helix</keyword>
<keyword evidence="5" id="KW-1185">Reference proteome</keyword>
<dbReference type="OrthoDB" id="5215637at2759"/>
<feature type="chain" id="PRO_5008608915" description="Mid2 domain-containing protein" evidence="3">
    <location>
        <begin position="24"/>
        <end position="297"/>
    </location>
</feature>
<dbReference type="GeneID" id="28836848"/>
<feature type="signal peptide" evidence="3">
    <location>
        <begin position="1"/>
        <end position="23"/>
    </location>
</feature>
<reference evidence="4 5" key="1">
    <citation type="submission" date="2016-03" db="EMBL/GenBank/DDBJ databases">
        <title>Comparative genomics of Pseudogymnoascus destructans, the fungus causing white-nose syndrome of bats.</title>
        <authorList>
            <person name="Palmer J.M."/>
            <person name="Drees K.P."/>
            <person name="Foster J.T."/>
            <person name="Lindner D.L."/>
        </authorList>
    </citation>
    <scope>NUCLEOTIDE SEQUENCE [LARGE SCALE GENOMIC DNA]</scope>
    <source>
        <strain evidence="4 5">UAMH 10579</strain>
    </source>
</reference>
<evidence type="ECO:0008006" key="6">
    <source>
        <dbReference type="Google" id="ProtNLM"/>
    </source>
</evidence>
<evidence type="ECO:0000256" key="1">
    <source>
        <dbReference type="SAM" id="MobiDB-lite"/>
    </source>
</evidence>
<sequence>MASTLRAVTLVACLLSQVQHVQSKICYESNGFESTSYYDCAPDAAVSACCRPGDICYTNGLCHPGPDAEQGITPWYWHGCTDPTFQDPSCFSACFAVTGDGVYSCPNQGPNKWCCYGLGGCDCNNSTQVVSALAGSIITTIDFGVTSISSTKTTKTTATTTPTSDSTTTTTTPPTTTAGKETTTDGGAAAGETTGQTAGTTPTETPTSEKSKSNALPIGVGVGVGGAAAIAIAGLIFFFMRRRKQQVAAAQMIGPEPKYTAAAQVPQYEMPARGGNASELPAAPHPIEYYQELPAER</sequence>
<feature type="transmembrane region" description="Helical" evidence="2">
    <location>
        <begin position="215"/>
        <end position="239"/>
    </location>
</feature>
<evidence type="ECO:0000256" key="3">
    <source>
        <dbReference type="SAM" id="SignalP"/>
    </source>
</evidence>
<organism evidence="4 5">
    <name type="scientific">Pseudogymnoascus verrucosus</name>
    <dbReference type="NCBI Taxonomy" id="342668"/>
    <lineage>
        <taxon>Eukaryota</taxon>
        <taxon>Fungi</taxon>
        <taxon>Dikarya</taxon>
        <taxon>Ascomycota</taxon>
        <taxon>Pezizomycotina</taxon>
        <taxon>Leotiomycetes</taxon>
        <taxon>Thelebolales</taxon>
        <taxon>Thelebolaceae</taxon>
        <taxon>Pseudogymnoascus</taxon>
    </lineage>
</organism>
<reference evidence="5" key="2">
    <citation type="journal article" date="2018" name="Nat. Commun.">
        <title>Extreme sensitivity to ultraviolet light in the fungal pathogen causing white-nose syndrome of bats.</title>
        <authorList>
            <person name="Palmer J.M."/>
            <person name="Drees K.P."/>
            <person name="Foster J.T."/>
            <person name="Lindner D.L."/>
        </authorList>
    </citation>
    <scope>NUCLEOTIDE SEQUENCE [LARGE SCALE GENOMIC DNA]</scope>
    <source>
        <strain evidence="5">UAMH 10579</strain>
    </source>
</reference>
<accession>A0A1B8GRR4</accession>
<feature type="compositionally biased region" description="Low complexity" evidence="1">
    <location>
        <begin position="152"/>
        <end position="206"/>
    </location>
</feature>
<feature type="region of interest" description="Disordered" evidence="1">
    <location>
        <begin position="152"/>
        <end position="215"/>
    </location>
</feature>